<sequence length="64" mass="7094">MSFDLSNQPIDLILLQKINHVPGDLFRRGCGRWPGWGAIVCQLGWVAPPQPPALVSVDKIHHVV</sequence>
<dbReference type="EMBL" id="CM007891">
    <property type="protein sequence ID" value="OTG35100.1"/>
    <property type="molecule type" value="Genomic_DNA"/>
</dbReference>
<proteinExistence type="predicted"/>
<dbReference type="InParanoid" id="A0A251VHR2"/>
<reference evidence="2" key="1">
    <citation type="journal article" date="2017" name="Nature">
        <title>The sunflower genome provides insights into oil metabolism, flowering and Asterid evolution.</title>
        <authorList>
            <person name="Badouin H."/>
            <person name="Gouzy J."/>
            <person name="Grassa C.J."/>
            <person name="Murat F."/>
            <person name="Staton S.E."/>
            <person name="Cottret L."/>
            <person name="Lelandais-Briere C."/>
            <person name="Owens G.L."/>
            <person name="Carrere S."/>
            <person name="Mayjonade B."/>
            <person name="Legrand L."/>
            <person name="Gill N."/>
            <person name="Kane N.C."/>
            <person name="Bowers J.E."/>
            <person name="Hubner S."/>
            <person name="Bellec A."/>
            <person name="Berard A."/>
            <person name="Berges H."/>
            <person name="Blanchet N."/>
            <person name="Boniface M.C."/>
            <person name="Brunel D."/>
            <person name="Catrice O."/>
            <person name="Chaidir N."/>
            <person name="Claudel C."/>
            <person name="Donnadieu C."/>
            <person name="Faraut T."/>
            <person name="Fievet G."/>
            <person name="Helmstetter N."/>
            <person name="King M."/>
            <person name="Knapp S.J."/>
            <person name="Lai Z."/>
            <person name="Le Paslier M.C."/>
            <person name="Lippi Y."/>
            <person name="Lorenzon L."/>
            <person name="Mandel J.R."/>
            <person name="Marage G."/>
            <person name="Marchand G."/>
            <person name="Marquand E."/>
            <person name="Bret-Mestries E."/>
            <person name="Morien E."/>
            <person name="Nambeesan S."/>
            <person name="Nguyen T."/>
            <person name="Pegot-Espagnet P."/>
            <person name="Pouilly N."/>
            <person name="Raftis F."/>
            <person name="Sallet E."/>
            <person name="Schiex T."/>
            <person name="Thomas J."/>
            <person name="Vandecasteele C."/>
            <person name="Vares D."/>
            <person name="Vear F."/>
            <person name="Vautrin S."/>
            <person name="Crespi M."/>
            <person name="Mangin B."/>
            <person name="Burke J.M."/>
            <person name="Salse J."/>
            <person name="Munos S."/>
            <person name="Vincourt P."/>
            <person name="Rieseberg L.H."/>
            <person name="Langlade N.B."/>
        </authorList>
    </citation>
    <scope>NUCLEOTIDE SEQUENCE [LARGE SCALE GENOMIC DNA]</scope>
    <source>
        <strain evidence="2">cv. SF193</strain>
    </source>
</reference>
<protein>
    <submittedName>
        <fullName evidence="1">Uncharacterized protein</fullName>
    </submittedName>
</protein>
<evidence type="ECO:0000313" key="1">
    <source>
        <dbReference type="EMBL" id="OTG35100.1"/>
    </source>
</evidence>
<dbReference type="AlphaFoldDB" id="A0A251VHR2"/>
<gene>
    <name evidence="1" type="ORF">HannXRQ_Chr02g0053141</name>
</gene>
<accession>A0A251VHR2</accession>
<evidence type="ECO:0000313" key="2">
    <source>
        <dbReference type="Proteomes" id="UP000215914"/>
    </source>
</evidence>
<name>A0A251VHR2_HELAN</name>
<organism evidence="1 2">
    <name type="scientific">Helianthus annuus</name>
    <name type="common">Common sunflower</name>
    <dbReference type="NCBI Taxonomy" id="4232"/>
    <lineage>
        <taxon>Eukaryota</taxon>
        <taxon>Viridiplantae</taxon>
        <taxon>Streptophyta</taxon>
        <taxon>Embryophyta</taxon>
        <taxon>Tracheophyta</taxon>
        <taxon>Spermatophyta</taxon>
        <taxon>Magnoliopsida</taxon>
        <taxon>eudicotyledons</taxon>
        <taxon>Gunneridae</taxon>
        <taxon>Pentapetalae</taxon>
        <taxon>asterids</taxon>
        <taxon>campanulids</taxon>
        <taxon>Asterales</taxon>
        <taxon>Asteraceae</taxon>
        <taxon>Asteroideae</taxon>
        <taxon>Heliantheae alliance</taxon>
        <taxon>Heliantheae</taxon>
        <taxon>Helianthus</taxon>
    </lineage>
</organism>
<dbReference type="Proteomes" id="UP000215914">
    <property type="component" value="Chromosome 2"/>
</dbReference>
<keyword evidence="2" id="KW-1185">Reference proteome</keyword>